<name>A0ACB8I878_CITSI</name>
<evidence type="ECO:0000313" key="2">
    <source>
        <dbReference type="Proteomes" id="UP000829398"/>
    </source>
</evidence>
<gene>
    <name evidence="1" type="ORF">KPL71_027605</name>
</gene>
<keyword evidence="2" id="KW-1185">Reference proteome</keyword>
<comment type="caution">
    <text evidence="1">The sequence shown here is derived from an EMBL/GenBank/DDBJ whole genome shotgun (WGS) entry which is preliminary data.</text>
</comment>
<evidence type="ECO:0000313" key="1">
    <source>
        <dbReference type="EMBL" id="KAH9683177.1"/>
    </source>
</evidence>
<proteinExistence type="predicted"/>
<reference evidence="2" key="1">
    <citation type="journal article" date="2023" name="Hortic. Res.">
        <title>A chromosome-level phased genome enabling allele-level studies in sweet orange: a case study on citrus Huanglongbing tolerance.</title>
        <authorList>
            <person name="Wu B."/>
            <person name="Yu Q."/>
            <person name="Deng Z."/>
            <person name="Duan Y."/>
            <person name="Luo F."/>
            <person name="Gmitter F. Jr."/>
        </authorList>
    </citation>
    <scope>NUCLEOTIDE SEQUENCE [LARGE SCALE GENOMIC DNA]</scope>
    <source>
        <strain evidence="2">cv. Valencia</strain>
    </source>
</reference>
<sequence>MARYRSRSYSPRRRSRSPRIRGRKRYDDEPRRSYGDRRSPAPSGLLVRNLPLDARTEELRVAFERYGPVKDVYLPKNYYTGEPRGFGFVKFRYAEDAAEAKQRLNHSLIGGREIKIVFAEENRKTPQEMRTSARVSGRYGGSSRRTPPRSPRRRYHSYSRSPSPVRVSSKVKRGTFKDFRFIEIKERDHKVKQHAYLSIKASQYVLSIVSPSPAIQWNWISYCVTSGL</sequence>
<protein>
    <submittedName>
        <fullName evidence="1">Serine/arginine-rich SC35-like splicing factor SCL28</fullName>
    </submittedName>
</protein>
<organism evidence="1 2">
    <name type="scientific">Citrus sinensis</name>
    <name type="common">Sweet orange</name>
    <name type="synonym">Citrus aurantium var. sinensis</name>
    <dbReference type="NCBI Taxonomy" id="2711"/>
    <lineage>
        <taxon>Eukaryota</taxon>
        <taxon>Viridiplantae</taxon>
        <taxon>Streptophyta</taxon>
        <taxon>Embryophyta</taxon>
        <taxon>Tracheophyta</taxon>
        <taxon>Spermatophyta</taxon>
        <taxon>Magnoliopsida</taxon>
        <taxon>eudicotyledons</taxon>
        <taxon>Gunneridae</taxon>
        <taxon>Pentapetalae</taxon>
        <taxon>rosids</taxon>
        <taxon>malvids</taxon>
        <taxon>Sapindales</taxon>
        <taxon>Rutaceae</taxon>
        <taxon>Aurantioideae</taxon>
        <taxon>Citrus</taxon>
    </lineage>
</organism>
<accession>A0ACB8I878</accession>
<dbReference type="Proteomes" id="UP000829398">
    <property type="component" value="Chromosome 9"/>
</dbReference>
<dbReference type="EMBL" id="CM039178">
    <property type="protein sequence ID" value="KAH9683177.1"/>
    <property type="molecule type" value="Genomic_DNA"/>
</dbReference>